<protein>
    <submittedName>
        <fullName evidence="2">Uncharacterized protein</fullName>
    </submittedName>
</protein>
<feature type="compositionally biased region" description="Polar residues" evidence="1">
    <location>
        <begin position="69"/>
        <end position="79"/>
    </location>
</feature>
<dbReference type="Proteomes" id="UP001189429">
    <property type="component" value="Unassembled WGS sequence"/>
</dbReference>
<evidence type="ECO:0000313" key="2">
    <source>
        <dbReference type="EMBL" id="CAK0857431.1"/>
    </source>
</evidence>
<comment type="caution">
    <text evidence="2">The sequence shown here is derived from an EMBL/GenBank/DDBJ whole genome shotgun (WGS) entry which is preliminary data.</text>
</comment>
<keyword evidence="3" id="KW-1185">Reference proteome</keyword>
<evidence type="ECO:0000256" key="1">
    <source>
        <dbReference type="SAM" id="MobiDB-lite"/>
    </source>
</evidence>
<evidence type="ECO:0000313" key="3">
    <source>
        <dbReference type="Proteomes" id="UP001189429"/>
    </source>
</evidence>
<proteinExistence type="predicted"/>
<feature type="compositionally biased region" description="Basic and acidic residues" evidence="1">
    <location>
        <begin position="81"/>
        <end position="92"/>
    </location>
</feature>
<organism evidence="2 3">
    <name type="scientific">Prorocentrum cordatum</name>
    <dbReference type="NCBI Taxonomy" id="2364126"/>
    <lineage>
        <taxon>Eukaryota</taxon>
        <taxon>Sar</taxon>
        <taxon>Alveolata</taxon>
        <taxon>Dinophyceae</taxon>
        <taxon>Prorocentrales</taxon>
        <taxon>Prorocentraceae</taxon>
        <taxon>Prorocentrum</taxon>
    </lineage>
</organism>
<sequence>MRGRAAVAAESLRTSTQCHHLQLWKQDVRERAAVAADSVRGGVTSYIARGSQVQRERQPEVEAPLQPDVITSSTLTSSCEIGRHPPQSEKQPDAISYRAGSRQKMKPRCSQTSSATAVGPACA</sequence>
<dbReference type="EMBL" id="CAUYUJ010015727">
    <property type="protein sequence ID" value="CAK0857431.1"/>
    <property type="molecule type" value="Genomic_DNA"/>
</dbReference>
<reference evidence="2" key="1">
    <citation type="submission" date="2023-10" db="EMBL/GenBank/DDBJ databases">
        <authorList>
            <person name="Chen Y."/>
            <person name="Shah S."/>
            <person name="Dougan E. K."/>
            <person name="Thang M."/>
            <person name="Chan C."/>
        </authorList>
    </citation>
    <scope>NUCLEOTIDE SEQUENCE [LARGE SCALE GENOMIC DNA]</scope>
</reference>
<accession>A0ABN9UD83</accession>
<name>A0ABN9UD83_9DINO</name>
<feature type="region of interest" description="Disordered" evidence="1">
    <location>
        <begin position="50"/>
        <end position="123"/>
    </location>
</feature>
<gene>
    <name evidence="2" type="ORF">PCOR1329_LOCUS47552</name>
</gene>